<dbReference type="SUPFAM" id="SSF48371">
    <property type="entry name" value="ARM repeat"/>
    <property type="match status" value="1"/>
</dbReference>
<dbReference type="InterPro" id="IPR011989">
    <property type="entry name" value="ARM-like"/>
</dbReference>
<comment type="caution">
    <text evidence="1">The sequence shown here is derived from an EMBL/GenBank/DDBJ whole genome shotgun (WGS) entry which is preliminary data.</text>
</comment>
<dbReference type="OrthoDB" id="951172at2759"/>
<organism evidence="1 2">
    <name type="scientific">Streblomastix strix</name>
    <dbReference type="NCBI Taxonomy" id="222440"/>
    <lineage>
        <taxon>Eukaryota</taxon>
        <taxon>Metamonada</taxon>
        <taxon>Preaxostyla</taxon>
        <taxon>Oxymonadida</taxon>
        <taxon>Streblomastigidae</taxon>
        <taxon>Streblomastix</taxon>
    </lineage>
</organism>
<sequence length="182" mass="19955">MFGQKQGSLQQSAPVQQVGLGKFKEQAPDAPLYLAHVFACQPQIDVRVRMQAGLTLKSALTQKKLVYNQQILQNALQMVVQALKEENIGLRRTAGNVAASFVETDGLENSFPFIAALAGSLDVSQPQTQIEGTVDCLLKIIENNQLKCGLPTFESQLQEILEKLFIFAGNAIQAQNISLEIR</sequence>
<reference evidence="1 2" key="1">
    <citation type="submission" date="2019-03" db="EMBL/GenBank/DDBJ databases">
        <title>Single cell metagenomics reveals metabolic interactions within the superorganism composed of flagellate Streblomastix strix and complex community of Bacteroidetes bacteria on its surface.</title>
        <authorList>
            <person name="Treitli S.C."/>
            <person name="Kolisko M."/>
            <person name="Husnik F."/>
            <person name="Keeling P."/>
            <person name="Hampl V."/>
        </authorList>
    </citation>
    <scope>NUCLEOTIDE SEQUENCE [LARGE SCALE GENOMIC DNA]</scope>
    <source>
        <strain evidence="1">ST1C</strain>
    </source>
</reference>
<accession>A0A5J4U8I2</accession>
<dbReference type="InterPro" id="IPR016024">
    <property type="entry name" value="ARM-type_fold"/>
</dbReference>
<gene>
    <name evidence="1" type="ORF">EZS28_037929</name>
</gene>
<proteinExistence type="predicted"/>
<dbReference type="AlphaFoldDB" id="A0A5J4U8I2"/>
<dbReference type="Gene3D" id="1.25.10.10">
    <property type="entry name" value="Leucine-rich Repeat Variant"/>
    <property type="match status" value="1"/>
</dbReference>
<protein>
    <submittedName>
        <fullName evidence="1">Uncharacterized protein</fullName>
    </submittedName>
</protein>
<name>A0A5J4U8I2_9EUKA</name>
<dbReference type="EMBL" id="SNRW01019271">
    <property type="protein sequence ID" value="KAA6366544.1"/>
    <property type="molecule type" value="Genomic_DNA"/>
</dbReference>
<evidence type="ECO:0000313" key="2">
    <source>
        <dbReference type="Proteomes" id="UP000324800"/>
    </source>
</evidence>
<evidence type="ECO:0000313" key="1">
    <source>
        <dbReference type="EMBL" id="KAA6366544.1"/>
    </source>
</evidence>
<dbReference type="Proteomes" id="UP000324800">
    <property type="component" value="Unassembled WGS sequence"/>
</dbReference>
<feature type="non-terminal residue" evidence="1">
    <location>
        <position position="182"/>
    </location>
</feature>